<feature type="compositionally biased region" description="Acidic residues" evidence="1">
    <location>
        <begin position="840"/>
        <end position="849"/>
    </location>
</feature>
<feature type="compositionally biased region" description="Basic residues" evidence="1">
    <location>
        <begin position="511"/>
        <end position="525"/>
    </location>
</feature>
<feature type="compositionally biased region" description="Acidic residues" evidence="1">
    <location>
        <begin position="349"/>
        <end position="362"/>
    </location>
</feature>
<feature type="region of interest" description="Disordered" evidence="1">
    <location>
        <begin position="344"/>
        <end position="364"/>
    </location>
</feature>
<feature type="region of interest" description="Disordered" evidence="1">
    <location>
        <begin position="698"/>
        <end position="803"/>
    </location>
</feature>
<feature type="compositionally biased region" description="Basic residues" evidence="1">
    <location>
        <begin position="14"/>
        <end position="24"/>
    </location>
</feature>
<name>A0A1B9ISA2_9TREE</name>
<feature type="compositionally biased region" description="Basic and acidic residues" evidence="1">
    <location>
        <begin position="698"/>
        <end position="719"/>
    </location>
</feature>
<feature type="compositionally biased region" description="Basic and acidic residues" evidence="1">
    <location>
        <begin position="729"/>
        <end position="740"/>
    </location>
</feature>
<dbReference type="OrthoDB" id="10587015at2759"/>
<feature type="compositionally biased region" description="Acidic residues" evidence="1">
    <location>
        <begin position="741"/>
        <end position="751"/>
    </location>
</feature>
<keyword evidence="3" id="KW-1185">Reference proteome</keyword>
<feature type="region of interest" description="Disordered" evidence="1">
    <location>
        <begin position="425"/>
        <end position="552"/>
    </location>
</feature>
<evidence type="ECO:0000256" key="1">
    <source>
        <dbReference type="SAM" id="MobiDB-lite"/>
    </source>
</evidence>
<dbReference type="AlphaFoldDB" id="A0A1B9ISA2"/>
<feature type="compositionally biased region" description="Polar residues" evidence="1">
    <location>
        <begin position="444"/>
        <end position="458"/>
    </location>
</feature>
<reference evidence="2 3" key="1">
    <citation type="submission" date="2013-07" db="EMBL/GenBank/DDBJ databases">
        <title>The Genome Sequence of Kwoniella mangroviensis CBS10435.</title>
        <authorList>
            <consortium name="The Broad Institute Genome Sequencing Platform"/>
            <person name="Cuomo C."/>
            <person name="Litvintseva A."/>
            <person name="Chen Y."/>
            <person name="Heitman J."/>
            <person name="Sun S."/>
            <person name="Springer D."/>
            <person name="Dromer F."/>
            <person name="Young S.K."/>
            <person name="Zeng Q."/>
            <person name="Gargeya S."/>
            <person name="Fitzgerald M."/>
            <person name="Abouelleil A."/>
            <person name="Alvarado L."/>
            <person name="Berlin A.M."/>
            <person name="Chapman S.B."/>
            <person name="Dewar J."/>
            <person name="Goldberg J."/>
            <person name="Griggs A."/>
            <person name="Gujja S."/>
            <person name="Hansen M."/>
            <person name="Howarth C."/>
            <person name="Imamovic A."/>
            <person name="Larimer J."/>
            <person name="McCowan C."/>
            <person name="Murphy C."/>
            <person name="Pearson M."/>
            <person name="Priest M."/>
            <person name="Roberts A."/>
            <person name="Saif S."/>
            <person name="Shea T."/>
            <person name="Sykes S."/>
            <person name="Wortman J."/>
            <person name="Nusbaum C."/>
            <person name="Birren B."/>
        </authorList>
    </citation>
    <scope>NUCLEOTIDE SEQUENCE [LARGE SCALE GENOMIC DNA]</scope>
    <source>
        <strain evidence="2 3">CBS 10435</strain>
    </source>
</reference>
<accession>A0A1B9ISA2</accession>
<protein>
    <submittedName>
        <fullName evidence="2">Uncharacterized protein</fullName>
    </submittedName>
</protein>
<feature type="compositionally biased region" description="Acidic residues" evidence="1">
    <location>
        <begin position="460"/>
        <end position="471"/>
    </location>
</feature>
<sequence>MDPIITSGNEHHSSHSHSHYHYHSHHQDLPLLPPKTINPKLLLPSSSSSSPQRRPLYSINQNTFLQPRPQPQPQSQIQPINLSSFDIGTQNKIASNPFHPLNQPQKEYNSIWLSEDWNSLPSSTTPTPSQYTSDTPRYSNITPVNPNPSSSFATTTFIPLHYTQNTFPSLGSLAHQVEYDLSFNNSSNTIERPFIPFSYVNNQLNYPLPSIGYGQPQPRPYLQLNDFPSSSYSNQSFVPSTSSFGEYPAHGMDMAQSPWDIWMRGRSRTFPFNQMIPLAYTHPGYTISSERDQQQDITMGMGYQGLPYQAIDLPSSSVDQDRPTSWDISVLPQSIVPINNNHHENHEEVAEEETEFDSDDEFDNHQRDLSKHQDIPVGVESEGMGINSGVIDIELSSSSISSSIADSHPNDKTTVLALGEIASSEVASPQVGSVPGYRPYVPKSTHSPILLSTNSSSDYEYVEEEEEEEKEQEQVSRNGRYPTRLNTLKNQEKKKNNRKKIKKNKEDKKNVKVKGKGKVGCKKRSSTTSRSTSSYKATSTSSVSVGGGIGRKLGNGGAKVPTGAFLFWMMKMLAFDVYPEYVIIKNQVAYIPDTEAFAENVYSIFSEKTNQWTSFQRNLNNYIKDWPFERRAVLDTKLRSQTIEIPTIDELCVAWRNHGLSEETLQQEKQKLERWVKENKPTRTTRRIKAPNEIEFKRKSNKFDKLHGSEHDQRIGKRVRDMKKRKTQVRMEVDNEARAGEDEEVDELYSEEESKPSESQKETQARNDKRPLRASSSSSSSSSRPFWRTANNKSQTDRNVTRLDSSERIRLRLRLDGSTFSVTPEKPKDNLKRKFGSLSDEGDDEESQELDCPKELYTPSPTFTNALITPQTATNFNPALGQPSAKGYWSNVRDNCQLPTPVSMPRAVRSENTPEYMNRPSSPIENKSHSQRSSNASISSGNLVENDVFGPIVHAGKSKGKGKERE</sequence>
<feature type="compositionally biased region" description="Polar residues" evidence="1">
    <location>
        <begin position="910"/>
        <end position="943"/>
    </location>
</feature>
<dbReference type="Proteomes" id="UP000092583">
    <property type="component" value="Unassembled WGS sequence"/>
</dbReference>
<evidence type="ECO:0000313" key="3">
    <source>
        <dbReference type="Proteomes" id="UP000092583"/>
    </source>
</evidence>
<feature type="region of interest" description="Disordered" evidence="1">
    <location>
        <begin position="1"/>
        <end position="55"/>
    </location>
</feature>
<gene>
    <name evidence="2" type="ORF">L486_04423</name>
</gene>
<feature type="compositionally biased region" description="Low complexity" evidence="1">
    <location>
        <begin position="39"/>
        <end position="55"/>
    </location>
</feature>
<organism evidence="2 3">
    <name type="scientific">Kwoniella mangroviensis CBS 10435</name>
    <dbReference type="NCBI Taxonomy" id="1331196"/>
    <lineage>
        <taxon>Eukaryota</taxon>
        <taxon>Fungi</taxon>
        <taxon>Dikarya</taxon>
        <taxon>Basidiomycota</taxon>
        <taxon>Agaricomycotina</taxon>
        <taxon>Tremellomycetes</taxon>
        <taxon>Tremellales</taxon>
        <taxon>Cryptococcaceae</taxon>
        <taxon>Kwoniella</taxon>
    </lineage>
</organism>
<feature type="compositionally biased region" description="Low complexity" evidence="1">
    <location>
        <begin position="526"/>
        <end position="544"/>
    </location>
</feature>
<reference evidence="3" key="2">
    <citation type="submission" date="2013-12" db="EMBL/GenBank/DDBJ databases">
        <title>Evolution of pathogenesis and genome organization in the Tremellales.</title>
        <authorList>
            <person name="Cuomo C."/>
            <person name="Litvintseva A."/>
            <person name="Heitman J."/>
            <person name="Chen Y."/>
            <person name="Sun S."/>
            <person name="Springer D."/>
            <person name="Dromer F."/>
            <person name="Young S."/>
            <person name="Zeng Q."/>
            <person name="Chapman S."/>
            <person name="Gujja S."/>
            <person name="Saif S."/>
            <person name="Birren B."/>
        </authorList>
    </citation>
    <scope>NUCLEOTIDE SEQUENCE [LARGE SCALE GENOMIC DNA]</scope>
    <source>
        <strain evidence="3">CBS 10435</strain>
    </source>
</reference>
<feature type="region of interest" description="Disordered" evidence="1">
    <location>
        <begin position="820"/>
        <end position="858"/>
    </location>
</feature>
<proteinExistence type="predicted"/>
<dbReference type="EMBL" id="KI669462">
    <property type="protein sequence ID" value="OCF58390.1"/>
    <property type="molecule type" value="Genomic_DNA"/>
</dbReference>
<feature type="compositionally biased region" description="Basic and acidic residues" evidence="1">
    <location>
        <begin position="752"/>
        <end position="771"/>
    </location>
</feature>
<feature type="region of interest" description="Disordered" evidence="1">
    <location>
        <begin position="899"/>
        <end position="966"/>
    </location>
</feature>
<evidence type="ECO:0000313" key="2">
    <source>
        <dbReference type="EMBL" id="OCF58390.1"/>
    </source>
</evidence>